<comment type="caution">
    <text evidence="1">The sequence shown here is derived from an EMBL/GenBank/DDBJ whole genome shotgun (WGS) entry which is preliminary data.</text>
</comment>
<reference evidence="1 2" key="1">
    <citation type="journal article" date="2024" name="G3 (Bethesda)">
        <title>Genome assembly of Hibiscus sabdariffa L. provides insights into metabolisms of medicinal natural products.</title>
        <authorList>
            <person name="Kim T."/>
        </authorList>
    </citation>
    <scope>NUCLEOTIDE SEQUENCE [LARGE SCALE GENOMIC DNA]</scope>
    <source>
        <strain evidence="1">TK-2024</strain>
        <tissue evidence="1">Old leaves</tissue>
    </source>
</reference>
<dbReference type="InterPro" id="IPR012337">
    <property type="entry name" value="RNaseH-like_sf"/>
</dbReference>
<dbReference type="InterPro" id="IPR002156">
    <property type="entry name" value="RNaseH_domain"/>
</dbReference>
<dbReference type="Proteomes" id="UP001472677">
    <property type="component" value="Unassembled WGS sequence"/>
</dbReference>
<protein>
    <submittedName>
        <fullName evidence="1">Uncharacterized protein</fullName>
    </submittedName>
</protein>
<dbReference type="InterPro" id="IPR036397">
    <property type="entry name" value="RNaseH_sf"/>
</dbReference>
<dbReference type="InterPro" id="IPR044730">
    <property type="entry name" value="RNase_H-like_dom_plant"/>
</dbReference>
<accession>A0ABR2AIT4</accession>
<proteinExistence type="predicted"/>
<dbReference type="CDD" id="cd06222">
    <property type="entry name" value="RNase_H_like"/>
    <property type="match status" value="1"/>
</dbReference>
<dbReference type="InterPro" id="IPR053151">
    <property type="entry name" value="RNase_H-like"/>
</dbReference>
<evidence type="ECO:0000313" key="2">
    <source>
        <dbReference type="Proteomes" id="UP001472677"/>
    </source>
</evidence>
<dbReference type="EMBL" id="JBBPBM010000641">
    <property type="protein sequence ID" value="KAK8493166.1"/>
    <property type="molecule type" value="Genomic_DNA"/>
</dbReference>
<dbReference type="PANTHER" id="PTHR47723:SF19">
    <property type="entry name" value="POLYNUCLEOTIDYL TRANSFERASE, RIBONUCLEASE H-LIKE SUPERFAMILY PROTEIN"/>
    <property type="match status" value="1"/>
</dbReference>
<dbReference type="Pfam" id="PF13456">
    <property type="entry name" value="RVT_3"/>
    <property type="match status" value="1"/>
</dbReference>
<dbReference type="Gene3D" id="3.30.420.10">
    <property type="entry name" value="Ribonuclease H-like superfamily/Ribonuclease H"/>
    <property type="match status" value="1"/>
</dbReference>
<organism evidence="1 2">
    <name type="scientific">Hibiscus sabdariffa</name>
    <name type="common">roselle</name>
    <dbReference type="NCBI Taxonomy" id="183260"/>
    <lineage>
        <taxon>Eukaryota</taxon>
        <taxon>Viridiplantae</taxon>
        <taxon>Streptophyta</taxon>
        <taxon>Embryophyta</taxon>
        <taxon>Tracheophyta</taxon>
        <taxon>Spermatophyta</taxon>
        <taxon>Magnoliopsida</taxon>
        <taxon>eudicotyledons</taxon>
        <taxon>Gunneridae</taxon>
        <taxon>Pentapetalae</taxon>
        <taxon>rosids</taxon>
        <taxon>malvids</taxon>
        <taxon>Malvales</taxon>
        <taxon>Malvaceae</taxon>
        <taxon>Malvoideae</taxon>
        <taxon>Hibiscus</taxon>
    </lineage>
</organism>
<sequence>MAIDIVSSLHAELWSILVGLQLAWSIGVTRIQVQSDSFVAIRLVLDPMAMTSSLPLVRAIALFSNHDWSIDFIWVPQTVRVTNISSDVLGGSALVGSIKRLIGQDWRVVVKHIVRDNNRVVDILAKRDRNLHMDSMIFTTPPMDTVRLVEGNRGFLRRPLECLLWWS</sequence>
<keyword evidence="2" id="KW-1185">Reference proteome</keyword>
<gene>
    <name evidence="1" type="ORF">V6N12_000008</name>
</gene>
<name>A0ABR2AIT4_9ROSI</name>
<dbReference type="SUPFAM" id="SSF53098">
    <property type="entry name" value="Ribonuclease H-like"/>
    <property type="match status" value="1"/>
</dbReference>
<evidence type="ECO:0000313" key="1">
    <source>
        <dbReference type="EMBL" id="KAK8493166.1"/>
    </source>
</evidence>
<dbReference type="PANTHER" id="PTHR47723">
    <property type="entry name" value="OS05G0353850 PROTEIN"/>
    <property type="match status" value="1"/>
</dbReference>